<evidence type="ECO:0000313" key="1">
    <source>
        <dbReference type="EMBL" id="SDA58500.1"/>
    </source>
</evidence>
<evidence type="ECO:0008006" key="3">
    <source>
        <dbReference type="Google" id="ProtNLM"/>
    </source>
</evidence>
<dbReference type="STRING" id="209880.SAMN02910343_01431"/>
<dbReference type="OrthoDB" id="9794935at2"/>
<dbReference type="InterPro" id="IPR012349">
    <property type="entry name" value="Split_barrel_FMN-bd"/>
</dbReference>
<protein>
    <recommendedName>
        <fullName evidence="3">Nitroimidazol reductase NimA, pyridoxamine 5'-phosphate oxidase superfamily</fullName>
    </recommendedName>
</protein>
<name>A0A1G5WKL4_9FIRM</name>
<dbReference type="Gene3D" id="2.30.110.10">
    <property type="entry name" value="Electron Transport, Fmn-binding Protein, Chain A"/>
    <property type="match status" value="1"/>
</dbReference>
<dbReference type="GeneID" id="87756426"/>
<dbReference type="PANTHER" id="PTHR34071:SF2">
    <property type="entry name" value="FLAVIN-NUCLEOTIDE-BINDING PROTEIN"/>
    <property type="match status" value="1"/>
</dbReference>
<dbReference type="InterPro" id="IPR024747">
    <property type="entry name" value="Pyridox_Oxase-rel"/>
</dbReference>
<dbReference type="PANTHER" id="PTHR34071">
    <property type="entry name" value="5-NITROIMIDAZOLE ANTIBIOTICS RESISTANCE PROTEIN, NIMA-FAMILY-RELATED PROTEIN-RELATED"/>
    <property type="match status" value="1"/>
</dbReference>
<organism evidence="1 2">
    <name type="scientific">Allisonella histaminiformans</name>
    <dbReference type="NCBI Taxonomy" id="209880"/>
    <lineage>
        <taxon>Bacteria</taxon>
        <taxon>Bacillati</taxon>
        <taxon>Bacillota</taxon>
        <taxon>Negativicutes</taxon>
        <taxon>Veillonellales</taxon>
        <taxon>Veillonellaceae</taxon>
        <taxon>Allisonella</taxon>
    </lineage>
</organism>
<keyword evidence="2" id="KW-1185">Reference proteome</keyword>
<accession>A0A1G5WKL4</accession>
<dbReference type="AlphaFoldDB" id="A0A1G5WKL4"/>
<reference evidence="1 2" key="1">
    <citation type="submission" date="2016-10" db="EMBL/GenBank/DDBJ databases">
        <authorList>
            <person name="de Groot N.N."/>
        </authorList>
    </citation>
    <scope>NUCLEOTIDE SEQUENCE [LARGE SCALE GENOMIC DNA]</scope>
    <source>
        <strain evidence="1 2">DSM 15230</strain>
    </source>
</reference>
<dbReference type="SUPFAM" id="SSF50475">
    <property type="entry name" value="FMN-binding split barrel"/>
    <property type="match status" value="1"/>
</dbReference>
<proteinExistence type="predicted"/>
<dbReference type="EMBL" id="FMXA01000023">
    <property type="protein sequence ID" value="SDA58500.1"/>
    <property type="molecule type" value="Genomic_DNA"/>
</dbReference>
<evidence type="ECO:0000313" key="2">
    <source>
        <dbReference type="Proteomes" id="UP000199689"/>
    </source>
</evidence>
<gene>
    <name evidence="1" type="ORF">SAMN02910343_01431</name>
</gene>
<dbReference type="Pfam" id="PF12900">
    <property type="entry name" value="Pyridox_ox_2"/>
    <property type="match status" value="1"/>
</dbReference>
<dbReference type="RefSeq" id="WP_091365302.1">
    <property type="nucleotide sequence ID" value="NZ_FMXA01000023.1"/>
</dbReference>
<sequence>MTPYAKPRFITDPEIIRKILDRCKIIHLGMQEDGHVYVVPTNYGYTYEDGKLTFYSHGAMEGKKWDIVKKNPEICVEIDTGFELVDSQDPCDYGNSYGSIIGTGLATIVEDLQEKKEILNNITRLNAGTVHDFSDAMVRHVNVLKVEVTEFTCKSGVMYQK</sequence>
<dbReference type="Proteomes" id="UP000199689">
    <property type="component" value="Unassembled WGS sequence"/>
</dbReference>